<protein>
    <submittedName>
        <fullName evidence="2">DUF4190 domain-containing protein</fullName>
    </submittedName>
</protein>
<evidence type="ECO:0000313" key="3">
    <source>
        <dbReference type="Proteomes" id="UP001299546"/>
    </source>
</evidence>
<keyword evidence="1" id="KW-1133">Transmembrane helix</keyword>
<sequence length="276" mass="30022">MKKGKLLSILSLIFGVIGLIGSMILFGIIPAIAGFVMGMIAIVSKREGKVIAIIGTIISAIAVIWTLILIIVGLSLPDKTEKTVGPASETKIEESAEQNDISSQVEIIAQKTEDNLLCVFVTNNADITIAEIDFQVNFKDESGQIIKTEEDGHDAVLSGSTVVSRISTPDNYADYEISKKVIPDDNDYVNHAADITVTSNQGDDCVIVQATNNSGVDIEELELVVVFYNGESIASVTHAKDIYDFTQGDTITQEFNTYSTIVYDRFEVYVNQAHTF</sequence>
<feature type="transmembrane region" description="Helical" evidence="1">
    <location>
        <begin position="50"/>
        <end position="72"/>
    </location>
</feature>
<accession>A0ABS8DGY1</accession>
<keyword evidence="1" id="KW-0472">Membrane</keyword>
<proteinExistence type="predicted"/>
<dbReference type="Proteomes" id="UP001299546">
    <property type="component" value="Unassembled WGS sequence"/>
</dbReference>
<organism evidence="2 3">
    <name type="scientific">Bariatricus massiliensis</name>
    <dbReference type="NCBI Taxonomy" id="1745713"/>
    <lineage>
        <taxon>Bacteria</taxon>
        <taxon>Bacillati</taxon>
        <taxon>Bacillota</taxon>
        <taxon>Clostridia</taxon>
        <taxon>Lachnospirales</taxon>
        <taxon>Lachnospiraceae</taxon>
        <taxon>Bariatricus</taxon>
    </lineage>
</organism>
<keyword evidence="1" id="KW-0812">Transmembrane</keyword>
<dbReference type="EMBL" id="JAJCIS010000005">
    <property type="protein sequence ID" value="MCB7387681.1"/>
    <property type="molecule type" value="Genomic_DNA"/>
</dbReference>
<feature type="transmembrane region" description="Helical" evidence="1">
    <location>
        <begin position="12"/>
        <end position="44"/>
    </location>
</feature>
<gene>
    <name evidence="2" type="ORF">LIZ65_10325</name>
</gene>
<evidence type="ECO:0000313" key="2">
    <source>
        <dbReference type="EMBL" id="MCB7387681.1"/>
    </source>
</evidence>
<reference evidence="2 3" key="1">
    <citation type="submission" date="2021-10" db="EMBL/GenBank/DDBJ databases">
        <title>Collection of gut derived symbiotic bacterial strains cultured from healthy donors.</title>
        <authorList>
            <person name="Lin H."/>
            <person name="Littmann E."/>
            <person name="Kohout C."/>
            <person name="Pamer E.G."/>
        </authorList>
    </citation>
    <scope>NUCLEOTIDE SEQUENCE [LARGE SCALE GENOMIC DNA]</scope>
    <source>
        <strain evidence="2 3">DFI.1.165</strain>
    </source>
</reference>
<dbReference type="RefSeq" id="WP_066737171.1">
    <property type="nucleotide sequence ID" value="NZ_JAJCIQ010000006.1"/>
</dbReference>
<keyword evidence="3" id="KW-1185">Reference proteome</keyword>
<comment type="caution">
    <text evidence="2">The sequence shown here is derived from an EMBL/GenBank/DDBJ whole genome shotgun (WGS) entry which is preliminary data.</text>
</comment>
<name>A0ABS8DGY1_9FIRM</name>
<evidence type="ECO:0000256" key="1">
    <source>
        <dbReference type="SAM" id="Phobius"/>
    </source>
</evidence>